<comment type="pathway">
    <text evidence="2 13">Lipid metabolism; fatty acid biosynthesis.</text>
</comment>
<evidence type="ECO:0000256" key="4">
    <source>
        <dbReference type="ARBA" id="ARBA00013122"/>
    </source>
</evidence>
<reference evidence="15" key="1">
    <citation type="submission" date="2010-08" db="EMBL/GenBank/DDBJ databases">
        <authorList>
            <consortium name="Caenorhabditis japonica Sequencing Consortium"/>
            <person name="Wilson R.K."/>
        </authorList>
    </citation>
    <scope>NUCLEOTIDE SEQUENCE [LARGE SCALE GENOMIC DNA]</scope>
    <source>
        <strain evidence="15">DF5081</strain>
    </source>
</reference>
<comment type="function">
    <text evidence="13">Catalyzes the third of the four reactions of the long-chain fatty acids elongation cycle. This endoplasmic reticulum-bound enzymatic process, allows the addition of two carbons to the chain of long- and very long-chain fatty acids/VLCFAs per cycle. This enzyme catalyzes the dehydration of the 3-hydroxyacyl-CoA intermediate into trans-2,3-enoyl-CoA, within each cycle of fatty acid elongation. Thereby, it participates to the production of VLCFAs of different chain lengths that are involved in multiple biological processes as precursors of membrane lipids and lipid mediators.</text>
</comment>
<feature type="transmembrane region" description="Helical" evidence="13">
    <location>
        <begin position="61"/>
        <end position="79"/>
    </location>
</feature>
<dbReference type="InterPro" id="IPR007482">
    <property type="entry name" value="Tyr_Pase-like_PTPLA"/>
</dbReference>
<evidence type="ECO:0000256" key="8">
    <source>
        <dbReference type="ARBA" id="ARBA00022989"/>
    </source>
</evidence>
<name>A0A8R1DFV0_CAEJA</name>
<evidence type="ECO:0000256" key="2">
    <source>
        <dbReference type="ARBA" id="ARBA00005194"/>
    </source>
</evidence>
<evidence type="ECO:0000256" key="6">
    <source>
        <dbReference type="ARBA" id="ARBA00022692"/>
    </source>
</evidence>
<evidence type="ECO:0000256" key="13">
    <source>
        <dbReference type="RuleBase" id="RU363109"/>
    </source>
</evidence>
<evidence type="ECO:0000256" key="11">
    <source>
        <dbReference type="ARBA" id="ARBA00023160"/>
    </source>
</evidence>
<protein>
    <recommendedName>
        <fullName evidence="4 13">Very-long-chain (3R)-3-hydroxyacyl-CoA dehydratase</fullName>
        <ecNumber evidence="4 13">4.2.1.134</ecNumber>
    </recommendedName>
</protein>
<accession>A0A8R1DFV0</accession>
<comment type="subcellular location">
    <subcellularLocation>
        <location evidence="13">Endoplasmic reticulum membrane</location>
        <topology evidence="13">Multi-pass membrane protein</topology>
    </subcellularLocation>
    <subcellularLocation>
        <location evidence="1">Membrane</location>
        <topology evidence="1">Multi-pass membrane protein</topology>
    </subcellularLocation>
</comment>
<proteinExistence type="inferred from homology"/>
<evidence type="ECO:0000256" key="3">
    <source>
        <dbReference type="ARBA" id="ARBA00007811"/>
    </source>
</evidence>
<dbReference type="PANTHER" id="PTHR11035:SF35">
    <property type="entry name" value="VERY-LONG-CHAIN (3R)-3-HYDROXYACYL-COA DEHYDRATASE"/>
    <property type="match status" value="1"/>
</dbReference>
<dbReference type="GO" id="GO:0102158">
    <property type="term" value="F:very-long-chain (3R)-3-hydroxyacyl-CoA dehydratase activity"/>
    <property type="evidence" value="ECO:0007669"/>
    <property type="project" value="UniProtKB-EC"/>
</dbReference>
<keyword evidence="10 13" id="KW-0472">Membrane</keyword>
<dbReference type="PANTHER" id="PTHR11035">
    <property type="entry name" value="VERY-LONG-CHAIN (3R)-3-HYDROXYACYL-COA DEHYDRATASE"/>
    <property type="match status" value="1"/>
</dbReference>
<dbReference type="AlphaFoldDB" id="A0A8R1DFV0"/>
<dbReference type="GO" id="GO:0042761">
    <property type="term" value="P:very long-chain fatty acid biosynthetic process"/>
    <property type="evidence" value="ECO:0007669"/>
    <property type="project" value="TreeGrafter"/>
</dbReference>
<dbReference type="GO" id="GO:0030148">
    <property type="term" value="P:sphingolipid biosynthetic process"/>
    <property type="evidence" value="ECO:0007669"/>
    <property type="project" value="TreeGrafter"/>
</dbReference>
<feature type="transmembrane region" description="Helical" evidence="13">
    <location>
        <begin position="91"/>
        <end position="111"/>
    </location>
</feature>
<dbReference type="EC" id="4.2.1.134" evidence="4 13"/>
<comment type="similarity">
    <text evidence="3 13">Belongs to the very long-chain fatty acids dehydratase HACD family.</text>
</comment>
<keyword evidence="8 13" id="KW-1133">Transmembrane helix</keyword>
<organism evidence="14 15">
    <name type="scientific">Caenorhabditis japonica</name>
    <dbReference type="NCBI Taxonomy" id="281687"/>
    <lineage>
        <taxon>Eukaryota</taxon>
        <taxon>Metazoa</taxon>
        <taxon>Ecdysozoa</taxon>
        <taxon>Nematoda</taxon>
        <taxon>Chromadorea</taxon>
        <taxon>Rhabditida</taxon>
        <taxon>Rhabditina</taxon>
        <taxon>Rhabditomorpha</taxon>
        <taxon>Rhabditoidea</taxon>
        <taxon>Rhabditidae</taxon>
        <taxon>Peloderinae</taxon>
        <taxon>Caenorhabditis</taxon>
    </lineage>
</organism>
<evidence type="ECO:0000256" key="5">
    <source>
        <dbReference type="ARBA" id="ARBA00022516"/>
    </source>
</evidence>
<reference evidence="14" key="2">
    <citation type="submission" date="2022-06" db="UniProtKB">
        <authorList>
            <consortium name="EnsemblMetazoa"/>
        </authorList>
    </citation>
    <scope>IDENTIFICATION</scope>
    <source>
        <strain evidence="14">DF5081</strain>
    </source>
</reference>
<comment type="caution">
    <text evidence="13">Lacks conserved residue(s) required for the propagation of feature annotation.</text>
</comment>
<sequence>VTGRILVLWVANHTVDATWTVFTLVAVYMLSELCRGPYYLANCLGSPNSSLTWLRYNAFKVLYPIGFTCEALVFLNIFLQSGPIDIDFKNPTFLFALLFPPFFLMIAYFLFSSMSRKAAQKNKELANARAKSD</sequence>
<dbReference type="Proteomes" id="UP000005237">
    <property type="component" value="Unassembled WGS sequence"/>
</dbReference>
<evidence type="ECO:0000256" key="10">
    <source>
        <dbReference type="ARBA" id="ARBA00023136"/>
    </source>
</evidence>
<keyword evidence="5 13" id="KW-0444">Lipid biosynthesis</keyword>
<evidence type="ECO:0000313" key="15">
    <source>
        <dbReference type="Proteomes" id="UP000005237"/>
    </source>
</evidence>
<keyword evidence="7 13" id="KW-0276">Fatty acid metabolism</keyword>
<evidence type="ECO:0000256" key="7">
    <source>
        <dbReference type="ARBA" id="ARBA00022832"/>
    </source>
</evidence>
<keyword evidence="6 13" id="KW-0812">Transmembrane</keyword>
<dbReference type="EnsemblMetazoa" id="CJA01588.1">
    <property type="protein sequence ID" value="CJA01588.1"/>
    <property type="gene ID" value="WBGene00120792"/>
</dbReference>
<evidence type="ECO:0000256" key="12">
    <source>
        <dbReference type="ARBA" id="ARBA00023239"/>
    </source>
</evidence>
<keyword evidence="12 13" id="KW-0456">Lyase</keyword>
<evidence type="ECO:0000256" key="9">
    <source>
        <dbReference type="ARBA" id="ARBA00023098"/>
    </source>
</evidence>
<keyword evidence="15" id="KW-1185">Reference proteome</keyword>
<keyword evidence="13" id="KW-0256">Endoplasmic reticulum</keyword>
<evidence type="ECO:0000313" key="14">
    <source>
        <dbReference type="EnsemblMetazoa" id="CJA01588.1"/>
    </source>
</evidence>
<keyword evidence="9 13" id="KW-0443">Lipid metabolism</keyword>
<feature type="transmembrane region" description="Helical" evidence="13">
    <location>
        <begin position="6"/>
        <end position="30"/>
    </location>
</feature>
<comment type="catalytic activity">
    <reaction evidence="13">
        <text>a very-long-chain (3R)-3-hydroxyacyl-CoA = a very-long-chain (2E)-enoyl-CoA + H2O</text>
        <dbReference type="Rhea" id="RHEA:45812"/>
        <dbReference type="ChEBI" id="CHEBI:15377"/>
        <dbReference type="ChEBI" id="CHEBI:83728"/>
        <dbReference type="ChEBI" id="CHEBI:85440"/>
        <dbReference type="EC" id="4.2.1.134"/>
    </reaction>
</comment>
<dbReference type="Pfam" id="PF04387">
    <property type="entry name" value="PTPLA"/>
    <property type="match status" value="1"/>
</dbReference>
<keyword evidence="11 13" id="KW-0275">Fatty acid biosynthesis</keyword>
<dbReference type="GO" id="GO:0005789">
    <property type="term" value="C:endoplasmic reticulum membrane"/>
    <property type="evidence" value="ECO:0007669"/>
    <property type="project" value="UniProtKB-SubCell"/>
</dbReference>
<dbReference type="GO" id="GO:0030497">
    <property type="term" value="P:fatty acid elongation"/>
    <property type="evidence" value="ECO:0007669"/>
    <property type="project" value="TreeGrafter"/>
</dbReference>
<evidence type="ECO:0000256" key="1">
    <source>
        <dbReference type="ARBA" id="ARBA00004141"/>
    </source>
</evidence>